<protein>
    <submittedName>
        <fullName evidence="1">Uncharacterized protein</fullName>
    </submittedName>
</protein>
<evidence type="ECO:0000313" key="2">
    <source>
        <dbReference type="Proteomes" id="UP001221757"/>
    </source>
</evidence>
<proteinExistence type="predicted"/>
<name>A0AAD7CQY6_MYCRO</name>
<gene>
    <name evidence="1" type="ORF">B0H17DRAFT_1213402</name>
</gene>
<organism evidence="1 2">
    <name type="scientific">Mycena rosella</name>
    <name type="common">Pink bonnet</name>
    <name type="synonym">Agaricus rosellus</name>
    <dbReference type="NCBI Taxonomy" id="1033263"/>
    <lineage>
        <taxon>Eukaryota</taxon>
        <taxon>Fungi</taxon>
        <taxon>Dikarya</taxon>
        <taxon>Basidiomycota</taxon>
        <taxon>Agaricomycotina</taxon>
        <taxon>Agaricomycetes</taxon>
        <taxon>Agaricomycetidae</taxon>
        <taxon>Agaricales</taxon>
        <taxon>Marasmiineae</taxon>
        <taxon>Mycenaceae</taxon>
        <taxon>Mycena</taxon>
    </lineage>
</organism>
<sequence>MAKSYKGVPTPFLSLKGSPSMLPLHVAVTNAACFRRIADPLVDQHLRAVRQVRHAPESDWLDGFPRVALHGDTLADCEVALRWIYHSEYAVEELLSRWPSDVLHMRLTALPHAAKAIALACECALPEILPATYALSIQKFSCAADGGRSHLVLAPDDLRRLLSRCEALQEALVRILIDPLGADTRLGAVGYQSAGTDAPHAVYWHACLAPDARAPHGTWLVRALDAMLRDDAFGDTLCADCRRAHLGTVRWRLERLHGGMARFFLLG</sequence>
<comment type="caution">
    <text evidence="1">The sequence shown here is derived from an EMBL/GenBank/DDBJ whole genome shotgun (WGS) entry which is preliminary data.</text>
</comment>
<dbReference type="Proteomes" id="UP001221757">
    <property type="component" value="Unassembled WGS sequence"/>
</dbReference>
<accession>A0AAD7CQY6</accession>
<evidence type="ECO:0000313" key="1">
    <source>
        <dbReference type="EMBL" id="KAJ7657939.1"/>
    </source>
</evidence>
<dbReference type="EMBL" id="JARKIE010000286">
    <property type="protein sequence ID" value="KAJ7657939.1"/>
    <property type="molecule type" value="Genomic_DNA"/>
</dbReference>
<reference evidence="1" key="1">
    <citation type="submission" date="2023-03" db="EMBL/GenBank/DDBJ databases">
        <title>Massive genome expansion in bonnet fungi (Mycena s.s.) driven by repeated elements and novel gene families across ecological guilds.</title>
        <authorList>
            <consortium name="Lawrence Berkeley National Laboratory"/>
            <person name="Harder C.B."/>
            <person name="Miyauchi S."/>
            <person name="Viragh M."/>
            <person name="Kuo A."/>
            <person name="Thoen E."/>
            <person name="Andreopoulos B."/>
            <person name="Lu D."/>
            <person name="Skrede I."/>
            <person name="Drula E."/>
            <person name="Henrissat B."/>
            <person name="Morin E."/>
            <person name="Kohler A."/>
            <person name="Barry K."/>
            <person name="LaButti K."/>
            <person name="Morin E."/>
            <person name="Salamov A."/>
            <person name="Lipzen A."/>
            <person name="Mereny Z."/>
            <person name="Hegedus B."/>
            <person name="Baldrian P."/>
            <person name="Stursova M."/>
            <person name="Weitz H."/>
            <person name="Taylor A."/>
            <person name="Grigoriev I.V."/>
            <person name="Nagy L.G."/>
            <person name="Martin F."/>
            <person name="Kauserud H."/>
        </authorList>
    </citation>
    <scope>NUCLEOTIDE SEQUENCE</scope>
    <source>
        <strain evidence="1">CBHHK067</strain>
    </source>
</reference>
<dbReference type="AlphaFoldDB" id="A0AAD7CQY6"/>
<keyword evidence="2" id="KW-1185">Reference proteome</keyword>